<feature type="transmembrane region" description="Helical" evidence="1">
    <location>
        <begin position="6"/>
        <end position="27"/>
    </location>
</feature>
<keyword evidence="1" id="KW-0472">Membrane</keyword>
<evidence type="ECO:0000256" key="1">
    <source>
        <dbReference type="SAM" id="Phobius"/>
    </source>
</evidence>
<dbReference type="Proteomes" id="UP000199595">
    <property type="component" value="Unassembled WGS sequence"/>
</dbReference>
<dbReference type="OrthoDB" id="5360192at2"/>
<evidence type="ECO:0000313" key="2">
    <source>
        <dbReference type="EMBL" id="SDX09354.1"/>
    </source>
</evidence>
<dbReference type="AlphaFoldDB" id="A0A1H2YXI2"/>
<dbReference type="InterPro" id="IPR021257">
    <property type="entry name" value="DUF2809"/>
</dbReference>
<keyword evidence="1" id="KW-1133">Transmembrane helix</keyword>
<gene>
    <name evidence="2" type="ORF">SAMN05444411_10378</name>
</gene>
<keyword evidence="1" id="KW-0812">Transmembrane</keyword>
<proteinExistence type="predicted"/>
<sequence length="125" mass="14431">MITYNYRYFLTFIIVLITEILIASYCTQPFIRNIFGDFLATILLYCFFKSFLKVNPLSIGIAVLTISFFVEFLQLINIIKILNIENRIIKIIIGTTFSISDLIAYTFGVVTTLVFEKLINSQFSN</sequence>
<protein>
    <recommendedName>
        <fullName evidence="4">DUF2809 domain-containing protein</fullName>
    </recommendedName>
</protein>
<accession>A0A1H2YXI2</accession>
<dbReference type="RefSeq" id="WP_090122143.1">
    <property type="nucleotide sequence ID" value="NZ_FNNJ01000003.1"/>
</dbReference>
<name>A0A1H2YXI2_9FLAO</name>
<evidence type="ECO:0008006" key="4">
    <source>
        <dbReference type="Google" id="ProtNLM"/>
    </source>
</evidence>
<feature type="transmembrane region" description="Helical" evidence="1">
    <location>
        <begin position="58"/>
        <end position="79"/>
    </location>
</feature>
<dbReference type="EMBL" id="FNNJ01000003">
    <property type="protein sequence ID" value="SDX09354.1"/>
    <property type="molecule type" value="Genomic_DNA"/>
</dbReference>
<keyword evidence="3" id="KW-1185">Reference proteome</keyword>
<dbReference type="STRING" id="762486.SAMN05444411_10378"/>
<dbReference type="Pfam" id="PF10990">
    <property type="entry name" value="DUF2809"/>
    <property type="match status" value="1"/>
</dbReference>
<organism evidence="2 3">
    <name type="scientific">Lutibacter oricola</name>
    <dbReference type="NCBI Taxonomy" id="762486"/>
    <lineage>
        <taxon>Bacteria</taxon>
        <taxon>Pseudomonadati</taxon>
        <taxon>Bacteroidota</taxon>
        <taxon>Flavobacteriia</taxon>
        <taxon>Flavobacteriales</taxon>
        <taxon>Flavobacteriaceae</taxon>
        <taxon>Lutibacter</taxon>
    </lineage>
</organism>
<feature type="transmembrane region" description="Helical" evidence="1">
    <location>
        <begin position="91"/>
        <end position="115"/>
    </location>
</feature>
<evidence type="ECO:0000313" key="3">
    <source>
        <dbReference type="Proteomes" id="UP000199595"/>
    </source>
</evidence>
<reference evidence="2 3" key="1">
    <citation type="submission" date="2016-10" db="EMBL/GenBank/DDBJ databases">
        <authorList>
            <person name="de Groot N.N."/>
        </authorList>
    </citation>
    <scope>NUCLEOTIDE SEQUENCE [LARGE SCALE GENOMIC DNA]</scope>
    <source>
        <strain evidence="2 3">DSM 24956</strain>
    </source>
</reference>